<sequence length="74" mass="8322">ALLLLPQHLLIVTDGREMITSPVTWIVAAAIAVTPALFPSDTAPWIPRWLPILVNALIAWRALRHLRPRYALHL</sequence>
<keyword evidence="2" id="KW-1185">Reference proteome</keyword>
<protein>
    <submittedName>
        <fullName evidence="1">Uncharacterized protein</fullName>
    </submittedName>
</protein>
<proteinExistence type="predicted"/>
<name>A0ABU9SQC8_9BURK</name>
<evidence type="ECO:0000313" key="1">
    <source>
        <dbReference type="EMBL" id="MEM5453202.1"/>
    </source>
</evidence>
<dbReference type="EMBL" id="JAYMRW010000050">
    <property type="protein sequence ID" value="MEM5453202.1"/>
    <property type="molecule type" value="Genomic_DNA"/>
</dbReference>
<reference evidence="1 2" key="1">
    <citation type="submission" date="2024-01" db="EMBL/GenBank/DDBJ databases">
        <title>The diversity of rhizobia nodulating Mimosa spp. in eleven states of Brazil covering several biomes is determined by host plant, location, and edaphic factors.</title>
        <authorList>
            <person name="Rouws L."/>
            <person name="Barauna A."/>
            <person name="Beukes C."/>
            <person name="De Faria S.M."/>
            <person name="Gross E."/>
            <person name="Dos Reis Junior F.B."/>
            <person name="Simon M."/>
            <person name="Maluk M."/>
            <person name="Odee D.W."/>
            <person name="Kenicer G."/>
            <person name="Young J.P.W."/>
            <person name="Reis V.M."/>
            <person name="Zilli J."/>
            <person name="James E.K."/>
        </authorList>
    </citation>
    <scope>NUCLEOTIDE SEQUENCE [LARGE SCALE GENOMIC DNA]</scope>
    <source>
        <strain evidence="1 2">JPY164</strain>
    </source>
</reference>
<dbReference type="Proteomes" id="UP001390669">
    <property type="component" value="Unassembled WGS sequence"/>
</dbReference>
<evidence type="ECO:0000313" key="2">
    <source>
        <dbReference type="Proteomes" id="UP001390669"/>
    </source>
</evidence>
<accession>A0ABU9SQC8</accession>
<feature type="non-terminal residue" evidence="1">
    <location>
        <position position="1"/>
    </location>
</feature>
<comment type="caution">
    <text evidence="1">The sequence shown here is derived from an EMBL/GenBank/DDBJ whole genome shotgun (WGS) entry which is preliminary data.</text>
</comment>
<organism evidence="1 2">
    <name type="scientific">Paraburkholderia guartelaensis</name>
    <dbReference type="NCBI Taxonomy" id="2546446"/>
    <lineage>
        <taxon>Bacteria</taxon>
        <taxon>Pseudomonadati</taxon>
        <taxon>Pseudomonadota</taxon>
        <taxon>Betaproteobacteria</taxon>
        <taxon>Burkholderiales</taxon>
        <taxon>Burkholderiaceae</taxon>
        <taxon>Paraburkholderia</taxon>
    </lineage>
</organism>
<gene>
    <name evidence="1" type="ORF">VSR33_38155</name>
</gene>
<dbReference type="RefSeq" id="WP_406954430.1">
    <property type="nucleotide sequence ID" value="NZ_JAYMRW010000050.1"/>
</dbReference>